<accession>A0A0P4RGB7</accession>
<reference evidence="2 3" key="2">
    <citation type="journal article" date="2015" name="Stand. Genomic Sci.">
        <title>Draft genome sequence of marine-derived Streptomyces sp. TP-A0598, a producer of anti-MRSA antibiotic lydicamycins.</title>
        <authorList>
            <person name="Komaki H."/>
            <person name="Ichikawa N."/>
            <person name="Hosoyama A."/>
            <person name="Fujita N."/>
            <person name="Igarashi Y."/>
        </authorList>
    </citation>
    <scope>NUCLEOTIDE SEQUENCE [LARGE SCALE GENOMIC DNA]</scope>
    <source>
        <strain evidence="2 3">NBRC 110027</strain>
    </source>
</reference>
<gene>
    <name evidence="2" type="ORF">TPA0598_09_02070</name>
</gene>
<organism evidence="2 3">
    <name type="scientific">Streptomyces lydicamycinicus</name>
    <dbReference type="NCBI Taxonomy" id="1546107"/>
    <lineage>
        <taxon>Bacteria</taxon>
        <taxon>Bacillati</taxon>
        <taxon>Actinomycetota</taxon>
        <taxon>Actinomycetes</taxon>
        <taxon>Kitasatosporales</taxon>
        <taxon>Streptomycetaceae</taxon>
        <taxon>Streptomyces</taxon>
    </lineage>
</organism>
<evidence type="ECO:0000313" key="2">
    <source>
        <dbReference type="EMBL" id="GAO11916.1"/>
    </source>
</evidence>
<keyword evidence="1" id="KW-0812">Transmembrane</keyword>
<feature type="transmembrane region" description="Helical" evidence="1">
    <location>
        <begin position="27"/>
        <end position="48"/>
    </location>
</feature>
<proteinExistence type="predicted"/>
<evidence type="ECO:0000313" key="3">
    <source>
        <dbReference type="Proteomes" id="UP000048965"/>
    </source>
</evidence>
<keyword evidence="1" id="KW-0472">Membrane</keyword>
<evidence type="ECO:0000256" key="1">
    <source>
        <dbReference type="SAM" id="Phobius"/>
    </source>
</evidence>
<sequence length="62" mass="6523">MTGDEPLHTLARGDGAGLLHHLLVDQAIKVALVLVALLVLALGMTLIWKKAGRAGPSGRDDR</sequence>
<name>A0A0P4RGB7_9ACTN</name>
<reference evidence="3" key="1">
    <citation type="submission" date="2014-09" db="EMBL/GenBank/DDBJ databases">
        <title>Whole genome shotgun sequence of Streptomyces sp. NBRC 110027.</title>
        <authorList>
            <person name="Komaki H."/>
            <person name="Ichikawa N."/>
            <person name="Katano-Makiyama Y."/>
            <person name="Hosoyama A."/>
            <person name="Hashimoto M."/>
            <person name="Uohara A."/>
            <person name="Kitahashi Y."/>
            <person name="Ohji S."/>
            <person name="Kimura A."/>
            <person name="Yamazoe A."/>
            <person name="Igarashi Y."/>
            <person name="Fujita N."/>
        </authorList>
    </citation>
    <scope>NUCLEOTIDE SEQUENCE [LARGE SCALE GENOMIC DNA]</scope>
    <source>
        <strain evidence="3">NBRC 110027</strain>
    </source>
</reference>
<keyword evidence="1" id="KW-1133">Transmembrane helix</keyword>
<dbReference type="RefSeq" id="WP_042160475.1">
    <property type="nucleotide sequence ID" value="NZ_BBNO01000009.1"/>
</dbReference>
<comment type="caution">
    <text evidence="2">The sequence shown here is derived from an EMBL/GenBank/DDBJ whole genome shotgun (WGS) entry which is preliminary data.</text>
</comment>
<protein>
    <submittedName>
        <fullName evidence="2">Uncharacterized protein</fullName>
    </submittedName>
</protein>
<dbReference type="Proteomes" id="UP000048965">
    <property type="component" value="Unassembled WGS sequence"/>
</dbReference>
<keyword evidence="3" id="KW-1185">Reference proteome</keyword>
<dbReference type="EMBL" id="BBNO01000009">
    <property type="protein sequence ID" value="GAO11916.1"/>
    <property type="molecule type" value="Genomic_DNA"/>
</dbReference>
<dbReference type="AlphaFoldDB" id="A0A0P4RGB7"/>